<reference evidence="1" key="1">
    <citation type="submission" date="2014-07" db="EMBL/GenBank/DDBJ databases">
        <authorList>
            <person name="Martin A.A"/>
            <person name="De Silva N."/>
        </authorList>
    </citation>
    <scope>NUCLEOTIDE SEQUENCE</scope>
</reference>
<dbReference type="AlphaFoldDB" id="A0A0K0G5K5"/>
<dbReference type="WBParaSite" id="SVE_2002300.1">
    <property type="protein sequence ID" value="SVE_2002300.1"/>
    <property type="gene ID" value="SVE_2002300"/>
</dbReference>
<accession>A0A0K0G5K5</accession>
<dbReference type="Proteomes" id="UP000035680">
    <property type="component" value="Unassembled WGS sequence"/>
</dbReference>
<evidence type="ECO:0000313" key="1">
    <source>
        <dbReference type="Proteomes" id="UP000035680"/>
    </source>
</evidence>
<keyword evidence="1" id="KW-1185">Reference proteome</keyword>
<sequence length="81" mass="9718">MESSRTRILEFWGQRSKEFGHKNEEYQKWKDADSLMFNFTIISLLIGQLKICNNEFAVMREIANLRKKNRMFLDRGSTKIE</sequence>
<reference evidence="2" key="2">
    <citation type="submission" date="2015-08" db="UniProtKB">
        <authorList>
            <consortium name="WormBaseParasite"/>
        </authorList>
    </citation>
    <scope>IDENTIFICATION</scope>
</reference>
<name>A0A0K0G5K5_STRVS</name>
<protein>
    <submittedName>
        <fullName evidence="2">Uncharacterized protein</fullName>
    </submittedName>
</protein>
<organism evidence="1 2">
    <name type="scientific">Strongyloides venezuelensis</name>
    <name type="common">Threadworm</name>
    <dbReference type="NCBI Taxonomy" id="75913"/>
    <lineage>
        <taxon>Eukaryota</taxon>
        <taxon>Metazoa</taxon>
        <taxon>Ecdysozoa</taxon>
        <taxon>Nematoda</taxon>
        <taxon>Chromadorea</taxon>
        <taxon>Rhabditida</taxon>
        <taxon>Tylenchina</taxon>
        <taxon>Panagrolaimomorpha</taxon>
        <taxon>Strongyloidoidea</taxon>
        <taxon>Strongyloididae</taxon>
        <taxon>Strongyloides</taxon>
    </lineage>
</organism>
<proteinExistence type="predicted"/>
<evidence type="ECO:0000313" key="2">
    <source>
        <dbReference type="WBParaSite" id="SVE_2002300.1"/>
    </source>
</evidence>